<keyword evidence="1" id="KW-1133">Transmembrane helix</keyword>
<organism evidence="2">
    <name type="scientific">Vecturithrix granuli</name>
    <dbReference type="NCBI Taxonomy" id="1499967"/>
    <lineage>
        <taxon>Bacteria</taxon>
        <taxon>Candidatus Moduliflexota</taxon>
        <taxon>Candidatus Vecturitrichia</taxon>
        <taxon>Candidatus Vecturitrichales</taxon>
        <taxon>Candidatus Vecturitrichaceae</taxon>
        <taxon>Candidatus Vecturithrix</taxon>
    </lineage>
</organism>
<dbReference type="Proteomes" id="UP000030661">
    <property type="component" value="Unassembled WGS sequence"/>
</dbReference>
<reference evidence="2" key="1">
    <citation type="journal article" date="2015" name="PeerJ">
        <title>First genomic representation of candidate bacterial phylum KSB3 points to enhanced environmental sensing as a trigger of wastewater bulking.</title>
        <authorList>
            <person name="Sekiguchi Y."/>
            <person name="Ohashi A."/>
            <person name="Parks D.H."/>
            <person name="Yamauchi T."/>
            <person name="Tyson G.W."/>
            <person name="Hugenholtz P."/>
        </authorList>
    </citation>
    <scope>NUCLEOTIDE SEQUENCE [LARGE SCALE GENOMIC DNA]</scope>
</reference>
<name>A0A0S6W5A1_VECG1</name>
<evidence type="ECO:0000313" key="2">
    <source>
        <dbReference type="EMBL" id="GAK54775.1"/>
    </source>
</evidence>
<sequence length="161" mass="18845">MPETQKSSEIPTLDPAKLDILKLAYEMQEKSVMYHNELAFKIFSWSTTLLFALITLLTTLSKNLTDIHQWTLTIAVVVLTSFLYNWQRHNRLEKREHIANLSFMDQLFHFRDHGYYGGDRSIYEDIWHAEEPVGQARLGFHAFNITMVLLAVLTLVMIWTV</sequence>
<feature type="transmembrane region" description="Helical" evidence="1">
    <location>
        <begin position="67"/>
        <end position="86"/>
    </location>
</feature>
<evidence type="ECO:0000256" key="1">
    <source>
        <dbReference type="SAM" id="Phobius"/>
    </source>
</evidence>
<dbReference type="EMBL" id="DF820463">
    <property type="protein sequence ID" value="GAK54775.1"/>
    <property type="molecule type" value="Genomic_DNA"/>
</dbReference>
<feature type="transmembrane region" description="Helical" evidence="1">
    <location>
        <begin position="38"/>
        <end position="61"/>
    </location>
</feature>
<dbReference type="HOGENOM" id="CLU_1640463_0_0_0"/>
<keyword evidence="1" id="KW-0812">Transmembrane</keyword>
<dbReference type="AlphaFoldDB" id="A0A0S6W5A1"/>
<accession>A0A0S6W5A1</accession>
<keyword evidence="1" id="KW-0472">Membrane</keyword>
<gene>
    <name evidence="2" type="ORF">U27_01605</name>
</gene>
<feature type="transmembrane region" description="Helical" evidence="1">
    <location>
        <begin position="138"/>
        <end position="159"/>
    </location>
</feature>
<protein>
    <submittedName>
        <fullName evidence="2">Uncharacterized protein</fullName>
    </submittedName>
</protein>
<proteinExistence type="predicted"/>
<evidence type="ECO:0000313" key="3">
    <source>
        <dbReference type="Proteomes" id="UP000030661"/>
    </source>
</evidence>
<keyword evidence="3" id="KW-1185">Reference proteome</keyword>